<organism evidence="1 2">
    <name type="scientific">Anisodus acutangulus</name>
    <dbReference type="NCBI Taxonomy" id="402998"/>
    <lineage>
        <taxon>Eukaryota</taxon>
        <taxon>Viridiplantae</taxon>
        <taxon>Streptophyta</taxon>
        <taxon>Embryophyta</taxon>
        <taxon>Tracheophyta</taxon>
        <taxon>Spermatophyta</taxon>
        <taxon>Magnoliopsida</taxon>
        <taxon>eudicotyledons</taxon>
        <taxon>Gunneridae</taxon>
        <taxon>Pentapetalae</taxon>
        <taxon>asterids</taxon>
        <taxon>lamiids</taxon>
        <taxon>Solanales</taxon>
        <taxon>Solanaceae</taxon>
        <taxon>Solanoideae</taxon>
        <taxon>Hyoscyameae</taxon>
        <taxon>Anisodus</taxon>
    </lineage>
</organism>
<accession>A0A9Q1R6K0</accession>
<reference evidence="2" key="1">
    <citation type="journal article" date="2023" name="Proc. Natl. Acad. Sci. U.S.A.">
        <title>Genomic and structural basis for evolution of tropane alkaloid biosynthesis.</title>
        <authorList>
            <person name="Wanga Y.-J."/>
            <person name="Taina T."/>
            <person name="Yua J.-Y."/>
            <person name="Lia J."/>
            <person name="Xua B."/>
            <person name="Chenc J."/>
            <person name="D'Auriad J.C."/>
            <person name="Huanga J.-P."/>
            <person name="Huanga S.-X."/>
        </authorList>
    </citation>
    <scope>NUCLEOTIDE SEQUENCE [LARGE SCALE GENOMIC DNA]</scope>
    <source>
        <strain evidence="2">cv. KIB-2019</strain>
    </source>
</reference>
<dbReference type="EMBL" id="JAJAGQ010000013">
    <property type="protein sequence ID" value="KAJ8545069.1"/>
    <property type="molecule type" value="Genomic_DNA"/>
</dbReference>
<dbReference type="Proteomes" id="UP001152561">
    <property type="component" value="Unassembled WGS sequence"/>
</dbReference>
<gene>
    <name evidence="1" type="ORF">K7X08_017652</name>
</gene>
<protein>
    <submittedName>
        <fullName evidence="1">Uncharacterized protein</fullName>
    </submittedName>
</protein>
<name>A0A9Q1R6K0_9SOLA</name>
<comment type="caution">
    <text evidence="1">The sequence shown here is derived from an EMBL/GenBank/DDBJ whole genome shotgun (WGS) entry which is preliminary data.</text>
</comment>
<keyword evidence="2" id="KW-1185">Reference proteome</keyword>
<evidence type="ECO:0000313" key="2">
    <source>
        <dbReference type="Proteomes" id="UP001152561"/>
    </source>
</evidence>
<evidence type="ECO:0000313" key="1">
    <source>
        <dbReference type="EMBL" id="KAJ8545069.1"/>
    </source>
</evidence>
<proteinExistence type="predicted"/>
<sequence length="128" mass="14938">MIVKEGTIPEQFAGTFTSPQSSVMRLADPFHPWMNDDLVDVELRKQIGAATYVEWNSKVQHVQFCCKLTLCRMECLQFHQNVKDVFDTIIKVVSMKWRLRNMGCSIVLLDTRPMITFFCQMLPSWCQE</sequence>
<dbReference type="AlphaFoldDB" id="A0A9Q1R6K0"/>